<name>A0A7I7SMZ9_9MYCO</name>
<proteinExistence type="predicted"/>
<reference evidence="1 2" key="1">
    <citation type="journal article" date="2019" name="Emerg. Microbes Infect.">
        <title>Comprehensive subspecies identification of 175 nontuberculous mycobacteria species based on 7547 genomic profiles.</title>
        <authorList>
            <person name="Matsumoto Y."/>
            <person name="Kinjo T."/>
            <person name="Motooka D."/>
            <person name="Nabeya D."/>
            <person name="Jung N."/>
            <person name="Uechi K."/>
            <person name="Horii T."/>
            <person name="Iida T."/>
            <person name="Fujita J."/>
            <person name="Nakamura S."/>
        </authorList>
    </citation>
    <scope>NUCLEOTIDE SEQUENCE [LARGE SCALE GENOMIC DNA]</scope>
    <source>
        <strain evidence="1 2">JCM 30395</strain>
    </source>
</reference>
<sequence length="122" mass="13035">MVPLPEDVEVWRGIRNSVAVFGVPAAKIDSLIGGDGTEVPMFFATSLSRNVAATEFTTPGPYPVLYKITAQAGTPAVGVSPIGQQSDAYQQELLFPPGVVVRILRVDRRLRVPVVDVEVSDG</sequence>
<dbReference type="Gene3D" id="3.90.176.10">
    <property type="entry name" value="Toxin ADP-ribosyltransferase, Chain A, domain 1"/>
    <property type="match status" value="1"/>
</dbReference>
<organism evidence="1 2">
    <name type="scientific">Mycolicibacterium sarraceniae</name>
    <dbReference type="NCBI Taxonomy" id="1534348"/>
    <lineage>
        <taxon>Bacteria</taxon>
        <taxon>Bacillati</taxon>
        <taxon>Actinomycetota</taxon>
        <taxon>Actinomycetes</taxon>
        <taxon>Mycobacteriales</taxon>
        <taxon>Mycobacteriaceae</taxon>
        <taxon>Mycolicibacterium</taxon>
    </lineage>
</organism>
<dbReference type="EMBL" id="AP022595">
    <property type="protein sequence ID" value="BBY58364.1"/>
    <property type="molecule type" value="Genomic_DNA"/>
</dbReference>
<evidence type="ECO:0000313" key="2">
    <source>
        <dbReference type="Proteomes" id="UP000466445"/>
    </source>
</evidence>
<protein>
    <submittedName>
        <fullName evidence="1">Uncharacterized protein</fullName>
    </submittedName>
</protein>
<dbReference type="KEGG" id="msar:MSAR_15000"/>
<dbReference type="Proteomes" id="UP000466445">
    <property type="component" value="Chromosome"/>
</dbReference>
<dbReference type="PROSITE" id="PS51996">
    <property type="entry name" value="TR_MART"/>
    <property type="match status" value="1"/>
</dbReference>
<dbReference type="AlphaFoldDB" id="A0A7I7SMZ9"/>
<accession>A0A7I7SMZ9</accession>
<gene>
    <name evidence="1" type="ORF">MSAR_15000</name>
</gene>
<evidence type="ECO:0000313" key="1">
    <source>
        <dbReference type="EMBL" id="BBY58364.1"/>
    </source>
</evidence>
<keyword evidence="2" id="KW-1185">Reference proteome</keyword>
<dbReference type="SUPFAM" id="SSF56399">
    <property type="entry name" value="ADP-ribosylation"/>
    <property type="match status" value="1"/>
</dbReference>